<dbReference type="Pfam" id="PF14258">
    <property type="entry name" value="DUF4350"/>
    <property type="match status" value="1"/>
</dbReference>
<keyword evidence="1" id="KW-0812">Transmembrane</keyword>
<evidence type="ECO:0000256" key="1">
    <source>
        <dbReference type="SAM" id="Phobius"/>
    </source>
</evidence>
<dbReference type="InterPro" id="IPR025646">
    <property type="entry name" value="DUF4350"/>
</dbReference>
<accession>A0A9E2SDF9</accession>
<name>A0A9E2SDF9_9BACT</name>
<feature type="transmembrane region" description="Helical" evidence="1">
    <location>
        <begin position="276"/>
        <end position="293"/>
    </location>
</feature>
<keyword evidence="1" id="KW-0472">Membrane</keyword>
<reference evidence="3" key="1">
    <citation type="submission" date="2021-06" db="EMBL/GenBank/DDBJ databases">
        <authorList>
            <person name="Huq M.A."/>
        </authorList>
    </citation>
    <scope>NUCLEOTIDE SEQUENCE</scope>
    <source>
        <strain evidence="3">MAH-26</strain>
    </source>
</reference>
<evidence type="ECO:0000313" key="3">
    <source>
        <dbReference type="EMBL" id="MBV4359347.1"/>
    </source>
</evidence>
<gene>
    <name evidence="3" type="ORF">KTO63_19415</name>
</gene>
<feature type="domain" description="DUF4350" evidence="2">
    <location>
        <begin position="38"/>
        <end position="233"/>
    </location>
</feature>
<dbReference type="AlphaFoldDB" id="A0A9E2SDF9"/>
<dbReference type="RefSeq" id="WP_217793430.1">
    <property type="nucleotide sequence ID" value="NZ_JAHSPG010000015.1"/>
</dbReference>
<feature type="transmembrane region" description="Helical" evidence="1">
    <location>
        <begin position="207"/>
        <end position="223"/>
    </location>
</feature>
<keyword evidence="1" id="KW-1133">Transmembrane helix</keyword>
<evidence type="ECO:0000259" key="2">
    <source>
        <dbReference type="Pfam" id="PF14258"/>
    </source>
</evidence>
<sequence length="408" mass="46588">MNKILPFVIVGVVIILALLFIPTKKGKQFDSRFTLNPKDKIPYGTNVSYSLLSKLFPSAKVTVNRNEPGAWKNLNVDTGKQVLIIVAFDFDPTEEEMDNILSFAQKGNYVFISAIMYNSMATDVFKVRQAYNSGYDLKDKINDIIRPDSFRVMLDTGAFHTPVAYTCPGSSYDNSFLDYDSTITYPLGYSDNGNPNLLAMNTIKGTVFLHSAPLTLTNFFLLYNNNHKYLEQLAAMVPVKPTHVVWDEYYLFSADRPKKESDSKGILSVILNYPNFQWAFWLTLAVLVVYLFTESSRKQRQIPEYSKPKNEHMEFISTVGKLYFEKGDHLNLASKMSQFFLEHVRTKYKLNTSHINDDFAKALAIKTGVPQEEANVITGYIQQTQMGATTVDDLKHFYNHLENFYKKA</sequence>
<protein>
    <recommendedName>
        <fullName evidence="2">DUF4350 domain-containing protein</fullName>
    </recommendedName>
</protein>
<organism evidence="3 4">
    <name type="scientific">Pinibacter aurantiacus</name>
    <dbReference type="NCBI Taxonomy" id="2851599"/>
    <lineage>
        <taxon>Bacteria</taxon>
        <taxon>Pseudomonadati</taxon>
        <taxon>Bacteroidota</taxon>
        <taxon>Chitinophagia</taxon>
        <taxon>Chitinophagales</taxon>
        <taxon>Chitinophagaceae</taxon>
        <taxon>Pinibacter</taxon>
    </lineage>
</organism>
<feature type="transmembrane region" description="Helical" evidence="1">
    <location>
        <begin position="6"/>
        <end position="23"/>
    </location>
</feature>
<proteinExistence type="predicted"/>
<dbReference type="EMBL" id="JAHSPG010000015">
    <property type="protein sequence ID" value="MBV4359347.1"/>
    <property type="molecule type" value="Genomic_DNA"/>
</dbReference>
<evidence type="ECO:0000313" key="4">
    <source>
        <dbReference type="Proteomes" id="UP000812270"/>
    </source>
</evidence>
<dbReference type="Proteomes" id="UP000812270">
    <property type="component" value="Unassembled WGS sequence"/>
</dbReference>
<comment type="caution">
    <text evidence="3">The sequence shown here is derived from an EMBL/GenBank/DDBJ whole genome shotgun (WGS) entry which is preliminary data.</text>
</comment>
<keyword evidence="4" id="KW-1185">Reference proteome</keyword>